<evidence type="ECO:0000256" key="9">
    <source>
        <dbReference type="ARBA" id="ARBA00023277"/>
    </source>
</evidence>
<evidence type="ECO:0000256" key="12">
    <source>
        <dbReference type="ARBA" id="ARBA00023326"/>
    </source>
</evidence>
<keyword evidence="10 16" id="KW-0326">Glycosidase</keyword>
<dbReference type="GO" id="GO:0045490">
    <property type="term" value="P:pectin catabolic process"/>
    <property type="evidence" value="ECO:0007669"/>
    <property type="project" value="UniProtKB-ARBA"/>
</dbReference>
<evidence type="ECO:0000256" key="14">
    <source>
        <dbReference type="ARBA" id="ARBA00038933"/>
    </source>
</evidence>
<dbReference type="SUPFAM" id="SSF51126">
    <property type="entry name" value="Pectin lyase-like"/>
    <property type="match status" value="1"/>
</dbReference>
<comment type="subcellular location">
    <subcellularLocation>
        <location evidence="1">Secreted</location>
    </subcellularLocation>
</comment>
<protein>
    <recommendedName>
        <fullName evidence="14">galacturonan 1,4-alpha-galacturonidase</fullName>
        <ecNumber evidence="14">3.2.1.67</ecNumber>
    </recommendedName>
</protein>
<dbReference type="Pfam" id="PF00295">
    <property type="entry name" value="Glyco_hydro_28"/>
    <property type="match status" value="1"/>
</dbReference>
<keyword evidence="11" id="KW-0961">Cell wall biogenesis/degradation</keyword>
<accession>A0AAV9HG26</accession>
<comment type="caution">
    <text evidence="18">The sequence shown here is derived from an EMBL/GenBank/DDBJ whole genome shotgun (WGS) entry which is preliminary data.</text>
</comment>
<organism evidence="18 19">
    <name type="scientific">Cladorrhinum samala</name>
    <dbReference type="NCBI Taxonomy" id="585594"/>
    <lineage>
        <taxon>Eukaryota</taxon>
        <taxon>Fungi</taxon>
        <taxon>Dikarya</taxon>
        <taxon>Ascomycota</taxon>
        <taxon>Pezizomycotina</taxon>
        <taxon>Sordariomycetes</taxon>
        <taxon>Sordariomycetidae</taxon>
        <taxon>Sordariales</taxon>
        <taxon>Podosporaceae</taxon>
        <taxon>Cladorrhinum</taxon>
    </lineage>
</organism>
<dbReference type="InterPro" id="IPR011050">
    <property type="entry name" value="Pectin_lyase_fold/virulence"/>
</dbReference>
<evidence type="ECO:0000256" key="13">
    <source>
        <dbReference type="ARBA" id="ARBA00037312"/>
    </source>
</evidence>
<keyword evidence="7" id="KW-1015">Disulfide bond</keyword>
<dbReference type="PANTHER" id="PTHR31736">
    <property type="match status" value="1"/>
</dbReference>
<dbReference type="PANTHER" id="PTHR31736:SF12">
    <property type="entry name" value="EXO-POLYGALACTURONASE, PUTATIVE-RELATED"/>
    <property type="match status" value="1"/>
</dbReference>
<keyword evidence="5" id="KW-0677">Repeat</keyword>
<keyword evidence="12" id="KW-0624">Polysaccharide degradation</keyword>
<dbReference type="Proteomes" id="UP001321749">
    <property type="component" value="Unassembled WGS sequence"/>
</dbReference>
<comment type="catalytic activity">
    <reaction evidence="15">
        <text>[(1-&gt;4)-alpha-D-galacturonosyl](n) + H2O = alpha-D-galacturonate + [(1-&gt;4)-alpha-D-galacturonosyl](n-1)</text>
        <dbReference type="Rhea" id="RHEA:14117"/>
        <dbReference type="Rhea" id="RHEA-COMP:14570"/>
        <dbReference type="Rhea" id="RHEA-COMP:14572"/>
        <dbReference type="ChEBI" id="CHEBI:15377"/>
        <dbReference type="ChEBI" id="CHEBI:58658"/>
        <dbReference type="ChEBI" id="CHEBI:140523"/>
        <dbReference type="EC" id="3.2.1.67"/>
    </reaction>
</comment>
<keyword evidence="3" id="KW-0964">Secreted</keyword>
<dbReference type="SMART" id="SM00710">
    <property type="entry name" value="PbH1"/>
    <property type="match status" value="4"/>
</dbReference>
<evidence type="ECO:0000256" key="8">
    <source>
        <dbReference type="ARBA" id="ARBA00023180"/>
    </source>
</evidence>
<dbReference type="Gene3D" id="2.160.20.10">
    <property type="entry name" value="Single-stranded right-handed beta-helix, Pectin lyase-like"/>
    <property type="match status" value="1"/>
</dbReference>
<evidence type="ECO:0000256" key="5">
    <source>
        <dbReference type="ARBA" id="ARBA00022737"/>
    </source>
</evidence>
<name>A0AAV9HG26_9PEZI</name>
<proteinExistence type="inferred from homology"/>
<evidence type="ECO:0000256" key="1">
    <source>
        <dbReference type="ARBA" id="ARBA00004613"/>
    </source>
</evidence>
<evidence type="ECO:0000256" key="10">
    <source>
        <dbReference type="ARBA" id="ARBA00023295"/>
    </source>
</evidence>
<evidence type="ECO:0000256" key="15">
    <source>
        <dbReference type="ARBA" id="ARBA00048766"/>
    </source>
</evidence>
<evidence type="ECO:0000256" key="2">
    <source>
        <dbReference type="ARBA" id="ARBA00008834"/>
    </source>
</evidence>
<evidence type="ECO:0000256" key="4">
    <source>
        <dbReference type="ARBA" id="ARBA00022729"/>
    </source>
</evidence>
<dbReference type="EMBL" id="MU865054">
    <property type="protein sequence ID" value="KAK4458866.1"/>
    <property type="molecule type" value="Genomic_DNA"/>
</dbReference>
<dbReference type="GO" id="GO:0004650">
    <property type="term" value="F:polygalacturonase activity"/>
    <property type="evidence" value="ECO:0007669"/>
    <property type="project" value="InterPro"/>
</dbReference>
<dbReference type="InterPro" id="IPR012334">
    <property type="entry name" value="Pectin_lyas_fold"/>
</dbReference>
<keyword evidence="19" id="KW-1185">Reference proteome</keyword>
<keyword evidence="4" id="KW-0732">Signal</keyword>
<dbReference type="GO" id="GO:0005576">
    <property type="term" value="C:extracellular region"/>
    <property type="evidence" value="ECO:0007669"/>
    <property type="project" value="UniProtKB-SubCell"/>
</dbReference>
<dbReference type="GO" id="GO:0071555">
    <property type="term" value="P:cell wall organization"/>
    <property type="evidence" value="ECO:0007669"/>
    <property type="project" value="UniProtKB-KW"/>
</dbReference>
<evidence type="ECO:0000256" key="11">
    <source>
        <dbReference type="ARBA" id="ARBA00023316"/>
    </source>
</evidence>
<dbReference type="AlphaFoldDB" id="A0AAV9HG26"/>
<evidence type="ECO:0000313" key="19">
    <source>
        <dbReference type="Proteomes" id="UP001321749"/>
    </source>
</evidence>
<reference evidence="18" key="2">
    <citation type="submission" date="2023-06" db="EMBL/GenBank/DDBJ databases">
        <authorList>
            <consortium name="Lawrence Berkeley National Laboratory"/>
            <person name="Mondo S.J."/>
            <person name="Hensen N."/>
            <person name="Bonometti L."/>
            <person name="Westerberg I."/>
            <person name="Brannstrom I.O."/>
            <person name="Guillou S."/>
            <person name="Cros-Aarteil S."/>
            <person name="Calhoun S."/>
            <person name="Haridas S."/>
            <person name="Kuo A."/>
            <person name="Pangilinan J."/>
            <person name="Riley R."/>
            <person name="Labutti K."/>
            <person name="Andreopoulos B."/>
            <person name="Lipzen A."/>
            <person name="Chen C."/>
            <person name="Yanf M."/>
            <person name="Daum C."/>
            <person name="Ng V."/>
            <person name="Clum A."/>
            <person name="Steindorff A."/>
            <person name="Ohm R."/>
            <person name="Martin F."/>
            <person name="Silar P."/>
            <person name="Natvig D."/>
            <person name="Lalanne C."/>
            <person name="Gautier V."/>
            <person name="Ament-Velasquez S.L."/>
            <person name="Kruys A."/>
            <person name="Hutchinson M.I."/>
            <person name="Powell A.J."/>
            <person name="Barry K."/>
            <person name="Miller A.N."/>
            <person name="Grigoriev I.V."/>
            <person name="Debuchy R."/>
            <person name="Gladieux P."/>
            <person name="Thoren M.H."/>
            <person name="Johannesson H."/>
        </authorList>
    </citation>
    <scope>NUCLEOTIDE SEQUENCE</scope>
    <source>
        <strain evidence="18">PSN324</strain>
    </source>
</reference>
<evidence type="ECO:0000256" key="16">
    <source>
        <dbReference type="RuleBase" id="RU361169"/>
    </source>
</evidence>
<reference evidence="18" key="1">
    <citation type="journal article" date="2023" name="Mol. Phylogenet. Evol.">
        <title>Genome-scale phylogeny and comparative genomics of the fungal order Sordariales.</title>
        <authorList>
            <person name="Hensen N."/>
            <person name="Bonometti L."/>
            <person name="Westerberg I."/>
            <person name="Brannstrom I.O."/>
            <person name="Guillou S."/>
            <person name="Cros-Aarteil S."/>
            <person name="Calhoun S."/>
            <person name="Haridas S."/>
            <person name="Kuo A."/>
            <person name="Mondo S."/>
            <person name="Pangilinan J."/>
            <person name="Riley R."/>
            <person name="LaButti K."/>
            <person name="Andreopoulos B."/>
            <person name="Lipzen A."/>
            <person name="Chen C."/>
            <person name="Yan M."/>
            <person name="Daum C."/>
            <person name="Ng V."/>
            <person name="Clum A."/>
            <person name="Steindorff A."/>
            <person name="Ohm R.A."/>
            <person name="Martin F."/>
            <person name="Silar P."/>
            <person name="Natvig D.O."/>
            <person name="Lalanne C."/>
            <person name="Gautier V."/>
            <person name="Ament-Velasquez S.L."/>
            <person name="Kruys A."/>
            <person name="Hutchinson M.I."/>
            <person name="Powell A.J."/>
            <person name="Barry K."/>
            <person name="Miller A.N."/>
            <person name="Grigoriev I.V."/>
            <person name="Debuchy R."/>
            <person name="Gladieux P."/>
            <person name="Hiltunen Thoren M."/>
            <person name="Johannesson H."/>
        </authorList>
    </citation>
    <scope>NUCLEOTIDE SEQUENCE</scope>
    <source>
        <strain evidence="18">PSN324</strain>
    </source>
</reference>
<dbReference type="InterPro" id="IPR006626">
    <property type="entry name" value="PbH1"/>
</dbReference>
<dbReference type="EC" id="3.2.1.67" evidence="14"/>
<evidence type="ECO:0000313" key="18">
    <source>
        <dbReference type="EMBL" id="KAK4458866.1"/>
    </source>
</evidence>
<keyword evidence="8" id="KW-0325">Glycoprotein</keyword>
<evidence type="ECO:0000256" key="7">
    <source>
        <dbReference type="ARBA" id="ARBA00023157"/>
    </source>
</evidence>
<keyword evidence="6 16" id="KW-0378">Hydrolase</keyword>
<comment type="function">
    <text evidence="13">Specific in hydrolyzing the terminal glycosidic bond of polygalacturonic acid and oligogalacturonates.</text>
</comment>
<keyword evidence="9" id="KW-0119">Carbohydrate metabolism</keyword>
<comment type="similarity">
    <text evidence="2 16">Belongs to the glycosyl hydrolase 28 family.</text>
</comment>
<dbReference type="InterPro" id="IPR000743">
    <property type="entry name" value="Glyco_hydro_28"/>
</dbReference>
<gene>
    <name evidence="18" type="ORF">QBC42DRAFT_340747</name>
</gene>
<sequence>MVKTGSTCVVTPISETAKAAAVAAAAVVARDIPGRDVVQGRDIDTATQTEGDLDLDDIWNLNDPSSNPKPGSPGALGHYPRPEPGLKKNQARSLDLGVAGDEEEEEEVAAVAPMGPRQNRPDDTPQILEAFKQCRQDSTIIIREGTYQIRQVMNTTDLRNVSIELHGATLVWSADNISYWRQRCFSVTYAGRCTAWLFGGRDVSMRGFGKVLFNGNGQTWIDLAKGEANLNGRPISLTVWRGTNIFIDGITWRMAQFWHTFVAHSQNVTMTNMDMSTWTNSQHKSVNTDGTNTWNSRDVRIANWTVKCGDDCISVKGNSTNIHVSNVTCYESGAMCVGSIGSNSRQPDYVENVLFENIQLNHSSNAAWIKTYPGTGYVRNITFRNIRFSDVNQPIYVTSCIYSYQNCDSSRIPITNVRWENVTGTSRYNVAVGIHCSSGAPCDGFHFEGIDIKPKAGGNAKVLCSNIKNQASSGLQCTGPCPGSHPQQLSGNV</sequence>
<feature type="region of interest" description="Disordered" evidence="17">
    <location>
        <begin position="54"/>
        <end position="123"/>
    </location>
</feature>
<evidence type="ECO:0000256" key="6">
    <source>
        <dbReference type="ARBA" id="ARBA00022801"/>
    </source>
</evidence>
<evidence type="ECO:0000256" key="3">
    <source>
        <dbReference type="ARBA" id="ARBA00022525"/>
    </source>
</evidence>
<evidence type="ECO:0000256" key="17">
    <source>
        <dbReference type="SAM" id="MobiDB-lite"/>
    </source>
</evidence>
<dbReference type="GO" id="GO:0047911">
    <property type="term" value="F:galacturan 1,4-alpha-galacturonidase activity"/>
    <property type="evidence" value="ECO:0007669"/>
    <property type="project" value="UniProtKB-EC"/>
</dbReference>